<evidence type="ECO:0000313" key="2">
    <source>
        <dbReference type="EMBL" id="WQB70489.1"/>
    </source>
</evidence>
<feature type="transmembrane region" description="Helical" evidence="1">
    <location>
        <begin position="46"/>
        <end position="71"/>
    </location>
</feature>
<sequence length="72" mass="7828">MLVLAAVVLFINALFNVVVWPRFYPRIANDPRARDAEGRRTAFFRVHVVLITIALVLAVVSVGVGIALLVAG</sequence>
<keyword evidence="3" id="KW-1185">Reference proteome</keyword>
<dbReference type="Proteomes" id="UP001324533">
    <property type="component" value="Chromosome"/>
</dbReference>
<keyword evidence="1" id="KW-0812">Transmembrane</keyword>
<protein>
    <recommendedName>
        <fullName evidence="4">Integral membrane protein</fullName>
    </recommendedName>
</protein>
<name>A0ABZ0VBI9_9MICO</name>
<keyword evidence="1" id="KW-0472">Membrane</keyword>
<feature type="transmembrane region" description="Helical" evidence="1">
    <location>
        <begin position="6"/>
        <end position="25"/>
    </location>
</feature>
<organism evidence="2 3">
    <name type="scientific">Microbacterium invictum</name>
    <dbReference type="NCBI Taxonomy" id="515415"/>
    <lineage>
        <taxon>Bacteria</taxon>
        <taxon>Bacillati</taxon>
        <taxon>Actinomycetota</taxon>
        <taxon>Actinomycetes</taxon>
        <taxon>Micrococcales</taxon>
        <taxon>Microbacteriaceae</taxon>
        <taxon>Microbacterium</taxon>
    </lineage>
</organism>
<keyword evidence="1" id="KW-1133">Transmembrane helix</keyword>
<evidence type="ECO:0000256" key="1">
    <source>
        <dbReference type="SAM" id="Phobius"/>
    </source>
</evidence>
<dbReference type="RefSeq" id="WP_322410631.1">
    <property type="nucleotide sequence ID" value="NZ_CP139779.1"/>
</dbReference>
<evidence type="ECO:0000313" key="3">
    <source>
        <dbReference type="Proteomes" id="UP001324533"/>
    </source>
</evidence>
<accession>A0ABZ0VBI9</accession>
<dbReference type="InterPro" id="IPR058061">
    <property type="entry name" value="SCO4848-like"/>
</dbReference>
<dbReference type="EMBL" id="CP139779">
    <property type="protein sequence ID" value="WQB70489.1"/>
    <property type="molecule type" value="Genomic_DNA"/>
</dbReference>
<gene>
    <name evidence="2" type="ORF">T9R20_00585</name>
</gene>
<reference evidence="2 3" key="1">
    <citation type="submission" date="2023-06" db="EMBL/GenBank/DDBJ databases">
        <title>Rock-solubilizing bacteria, Microbacterium invictum, promotes re-establishment of vegetation in rocky wasteland by accelerating rock bio-weathering and reshaping soil bacterial community.</title>
        <authorList>
            <person name="Liu C."/>
        </authorList>
    </citation>
    <scope>NUCLEOTIDE SEQUENCE [LARGE SCALE GENOMIC DNA]</scope>
    <source>
        <strain evidence="2 3">X-18</strain>
    </source>
</reference>
<proteinExistence type="predicted"/>
<dbReference type="NCBIfam" id="NF046117">
    <property type="entry name" value="SCO4848_fam"/>
    <property type="match status" value="1"/>
</dbReference>
<dbReference type="Pfam" id="PF26606">
    <property type="entry name" value="SCO4848"/>
    <property type="match status" value="1"/>
</dbReference>
<evidence type="ECO:0008006" key="4">
    <source>
        <dbReference type="Google" id="ProtNLM"/>
    </source>
</evidence>